<protein>
    <submittedName>
        <fullName evidence="3">Uncharacterized protein</fullName>
    </submittedName>
</protein>
<evidence type="ECO:0000256" key="1">
    <source>
        <dbReference type="SAM" id="MobiDB-lite"/>
    </source>
</evidence>
<keyword evidence="2" id="KW-0732">Signal</keyword>
<accession>A0AAJ0LXG6</accession>
<organism evidence="3 4">
    <name type="scientific">Extremus antarcticus</name>
    <dbReference type="NCBI Taxonomy" id="702011"/>
    <lineage>
        <taxon>Eukaryota</taxon>
        <taxon>Fungi</taxon>
        <taxon>Dikarya</taxon>
        <taxon>Ascomycota</taxon>
        <taxon>Pezizomycotina</taxon>
        <taxon>Dothideomycetes</taxon>
        <taxon>Dothideomycetidae</taxon>
        <taxon>Mycosphaerellales</taxon>
        <taxon>Extremaceae</taxon>
        <taxon>Extremus</taxon>
    </lineage>
</organism>
<evidence type="ECO:0000313" key="4">
    <source>
        <dbReference type="Proteomes" id="UP001271007"/>
    </source>
</evidence>
<comment type="caution">
    <text evidence="3">The sequence shown here is derived from an EMBL/GenBank/DDBJ whole genome shotgun (WGS) entry which is preliminary data.</text>
</comment>
<keyword evidence="4" id="KW-1185">Reference proteome</keyword>
<feature type="chain" id="PRO_5042557835" evidence="2">
    <location>
        <begin position="24"/>
        <end position="765"/>
    </location>
</feature>
<gene>
    <name evidence="3" type="ORF">LTR09_000486</name>
</gene>
<sequence length="765" mass="77212">MPSHAMGPSVKGLAFFFAGLTAAKPIYNQAHIYARQSVPAVTTSSAVLAAAASSASVAVVASSAPPAPTSSSAPVAVGSSSSAPVAVGSSSSAPVVVGSSSSAPVAVGSSSSAPVAVGSSSAPAASSSSAPVAVGSSSSAPVAVGPSSAPPAAASSSAPPPVATSSAASLAPSVSGTLPAKAVTGDVVAMVSGTARTCSVQEVTAMTTTSILTLPNSVIPIYTITQKPTLGCTCNDGWMAGVATSIGSDGLGTVTCEFGDANNPAIATVTSAMVPDATYVAEWCQTIDTNDPDALINLWENKNIAGVLDLWTRGKAANGGDGWIQALVEHAAPTLGNSQIGGCGVIGGQCSPQLDCEEMVAKGMGAHYWILQAVQGFHAKLEVAHEFLQDETINNILSLDTIASDFSAPASTGMNSLSILASLLSAGIFLAGSVTGIVGVVASEVGLAATAARAAAQAASRAAKTAKADIRQQYKLDGMVVSADKQISAAGGTSRTANALGAGLWTTASTFTMISAFSDPEGQVDASDLTPVLQEMFSAARDQIAALGSLATGGGGDYSALPATNGSGFAPDLAPDSYIAGFFSDGKFLLSESNEVFNQSIHDSYGTFKSKLVDQALQTGGLSVFALTDLDDEGKCADAGLWGGYGSQWMDPLGDGNYYCMQLYRDNHGGGCGALTSCDWVVAEQDTIDKLTNNYGFNLQNYYAAAAQCNKAQLADRIPDYTTLQADGITPACYYNINAQKAEKYMNCHGRDNLLCDSGFTLSNF</sequence>
<name>A0AAJ0LXG6_9PEZI</name>
<feature type="signal peptide" evidence="2">
    <location>
        <begin position="1"/>
        <end position="23"/>
    </location>
</feature>
<dbReference type="AlphaFoldDB" id="A0AAJ0LXG6"/>
<proteinExistence type="predicted"/>
<reference evidence="3" key="1">
    <citation type="submission" date="2023-04" db="EMBL/GenBank/DDBJ databases">
        <title>Black Yeasts Isolated from many extreme environments.</title>
        <authorList>
            <person name="Coleine C."/>
            <person name="Stajich J.E."/>
            <person name="Selbmann L."/>
        </authorList>
    </citation>
    <scope>NUCLEOTIDE SEQUENCE</scope>
    <source>
        <strain evidence="3">CCFEE 5312</strain>
    </source>
</reference>
<evidence type="ECO:0000256" key="2">
    <source>
        <dbReference type="SAM" id="SignalP"/>
    </source>
</evidence>
<feature type="region of interest" description="Disordered" evidence="1">
    <location>
        <begin position="139"/>
        <end position="170"/>
    </location>
</feature>
<dbReference type="Proteomes" id="UP001271007">
    <property type="component" value="Unassembled WGS sequence"/>
</dbReference>
<dbReference type="EMBL" id="JAWDJX010000001">
    <property type="protein sequence ID" value="KAK3058921.1"/>
    <property type="molecule type" value="Genomic_DNA"/>
</dbReference>
<evidence type="ECO:0000313" key="3">
    <source>
        <dbReference type="EMBL" id="KAK3058921.1"/>
    </source>
</evidence>